<proteinExistence type="predicted"/>
<dbReference type="EMBL" id="FONR01000010">
    <property type="protein sequence ID" value="SFF66287.1"/>
    <property type="molecule type" value="Genomic_DNA"/>
</dbReference>
<dbReference type="InterPro" id="IPR040718">
    <property type="entry name" value="LnmK_N_HDF"/>
</dbReference>
<dbReference type="Gene3D" id="3.10.129.10">
    <property type="entry name" value="Hotdog Thioesterase"/>
    <property type="match status" value="1"/>
</dbReference>
<dbReference type="InterPro" id="IPR024091">
    <property type="entry name" value="LnmK-like_bifun_acyl/decarbox"/>
</dbReference>
<reference evidence="3 4" key="1">
    <citation type="submission" date="2016-10" db="EMBL/GenBank/DDBJ databases">
        <authorList>
            <person name="de Groot N.N."/>
        </authorList>
    </citation>
    <scope>NUCLEOTIDE SEQUENCE [LARGE SCALE GENOMIC DNA]</scope>
    <source>
        <strain evidence="3 4">OK461</strain>
    </source>
</reference>
<feature type="domain" description="LnmK N-terminal" evidence="2">
    <location>
        <begin position="53"/>
        <end position="175"/>
    </location>
</feature>
<dbReference type="AlphaFoldDB" id="A0A1I2KM33"/>
<evidence type="ECO:0000256" key="1">
    <source>
        <dbReference type="SAM" id="MobiDB-lite"/>
    </source>
</evidence>
<dbReference type="InterPro" id="IPR029069">
    <property type="entry name" value="HotDog_dom_sf"/>
</dbReference>
<sequence>MLERIRVPRIGSGRPRTKPNRIRADRAYGSRANRAYLRRRGILCTIPEKVDQIRVRGGRTIHPHGLTFGDELRVSSRAFQLGSRSVMTLHRLAPADLELDDVPLDPVEVYERRHPDCLYAENFNRWIARTSAGSNKSLAQVCPADFAYADLPRLPNKYSPRALVGRARTADSFHPAGPPGFVEADPPFTVEYTLDVVRDLNGAGLMYFASYFSIFDTALLRLWRSLGRTDEQFLRRKVTDQEIGYFGNADPGAVFTIAVRRWHSTKHPGTEIADMAMHEADTGRLIAVTGVEIETGP</sequence>
<dbReference type="NCBIfam" id="TIGR04098">
    <property type="entry name" value="LnmK_bifunc"/>
    <property type="match status" value="1"/>
</dbReference>
<evidence type="ECO:0000313" key="4">
    <source>
        <dbReference type="Proteomes" id="UP000181942"/>
    </source>
</evidence>
<dbReference type="Proteomes" id="UP000181942">
    <property type="component" value="Unassembled WGS sequence"/>
</dbReference>
<name>A0A1I2KM33_9ACTN</name>
<gene>
    <name evidence="3" type="ORF">SAMN02787118_110156</name>
</gene>
<protein>
    <submittedName>
        <fullName evidence="3">Biosynthesis cluster domain-containing protein</fullName>
    </submittedName>
</protein>
<dbReference type="Pfam" id="PF18238">
    <property type="entry name" value="LnmK_N_HDF"/>
    <property type="match status" value="1"/>
</dbReference>
<accession>A0A1I2KM33</accession>
<evidence type="ECO:0000313" key="3">
    <source>
        <dbReference type="EMBL" id="SFF66287.1"/>
    </source>
</evidence>
<evidence type="ECO:0000259" key="2">
    <source>
        <dbReference type="Pfam" id="PF18238"/>
    </source>
</evidence>
<organism evidence="3 4">
    <name type="scientific">Streptomyces mirabilis</name>
    <dbReference type="NCBI Taxonomy" id="68239"/>
    <lineage>
        <taxon>Bacteria</taxon>
        <taxon>Bacillati</taxon>
        <taxon>Actinomycetota</taxon>
        <taxon>Actinomycetes</taxon>
        <taxon>Kitasatosporales</taxon>
        <taxon>Streptomycetaceae</taxon>
        <taxon>Streptomyces</taxon>
    </lineage>
</organism>
<feature type="region of interest" description="Disordered" evidence="1">
    <location>
        <begin position="1"/>
        <end position="20"/>
    </location>
</feature>
<dbReference type="SUPFAM" id="SSF54637">
    <property type="entry name" value="Thioesterase/thiol ester dehydrase-isomerase"/>
    <property type="match status" value="1"/>
</dbReference>